<dbReference type="EMBL" id="FRAH01000027">
    <property type="protein sequence ID" value="SHK43338.1"/>
    <property type="molecule type" value="Genomic_DNA"/>
</dbReference>
<evidence type="ECO:0000256" key="3">
    <source>
        <dbReference type="ARBA" id="ARBA00022801"/>
    </source>
</evidence>
<feature type="domain" description="NlpC/P60" evidence="5">
    <location>
        <begin position="50"/>
        <end position="136"/>
    </location>
</feature>
<dbReference type="SUPFAM" id="SSF54001">
    <property type="entry name" value="Cysteine proteinases"/>
    <property type="match status" value="1"/>
</dbReference>
<comment type="similarity">
    <text evidence="1">Belongs to the peptidase C40 family.</text>
</comment>
<dbReference type="RefSeq" id="WP_072850893.1">
    <property type="nucleotide sequence ID" value="NZ_FRAH01000027.1"/>
</dbReference>
<evidence type="ECO:0000313" key="6">
    <source>
        <dbReference type="EMBL" id="SHK43338.1"/>
    </source>
</evidence>
<keyword evidence="3" id="KW-0378">Hydrolase</keyword>
<dbReference type="InterPro" id="IPR038765">
    <property type="entry name" value="Papain-like_cys_pep_sf"/>
</dbReference>
<dbReference type="InterPro" id="IPR000064">
    <property type="entry name" value="NLP_P60_dom"/>
</dbReference>
<gene>
    <name evidence="6" type="ORF">SAMN02745138_01712</name>
</gene>
<organism evidence="6 7">
    <name type="scientific">Anaerotignum lactatifermentans DSM 14214</name>
    <dbReference type="NCBI Taxonomy" id="1121323"/>
    <lineage>
        <taxon>Bacteria</taxon>
        <taxon>Bacillati</taxon>
        <taxon>Bacillota</taxon>
        <taxon>Clostridia</taxon>
        <taxon>Lachnospirales</taxon>
        <taxon>Anaerotignaceae</taxon>
        <taxon>Anaerotignum</taxon>
    </lineage>
</organism>
<evidence type="ECO:0000256" key="1">
    <source>
        <dbReference type="ARBA" id="ARBA00007074"/>
    </source>
</evidence>
<proteinExistence type="inferred from homology"/>
<name>A0A1M6SFR7_9FIRM</name>
<dbReference type="GO" id="GO:0008234">
    <property type="term" value="F:cysteine-type peptidase activity"/>
    <property type="evidence" value="ECO:0007669"/>
    <property type="project" value="UniProtKB-KW"/>
</dbReference>
<keyword evidence="2" id="KW-0645">Protease</keyword>
<dbReference type="Pfam" id="PF00877">
    <property type="entry name" value="NLPC_P60"/>
    <property type="match status" value="1"/>
</dbReference>
<dbReference type="Gene3D" id="3.90.1720.10">
    <property type="entry name" value="endopeptidase domain like (from Nostoc punctiforme)"/>
    <property type="match status" value="1"/>
</dbReference>
<sequence length="202" mass="22403">MTGQELVAFAKSKLGVPYVYGMKGKVMTEAIYNSLKKAYGNLVWDSDKQKIGKVCCDCSGLISWATGIARNSQNYHDTALEVQPIATIANAPIGVAVWRKGHIGIYIGNGEYIAEDGSAYGCRINKLRNTNFTHWLKLIDIDYSGQEDTEMVEKSKIIVNGKEYFVDRILKDGTNYIKIRDLADTFGYTVSNNGSIPVLTKK</sequence>
<reference evidence="6 7" key="1">
    <citation type="submission" date="2016-11" db="EMBL/GenBank/DDBJ databases">
        <authorList>
            <person name="Jaros S."/>
            <person name="Januszkiewicz K."/>
            <person name="Wedrychowicz H."/>
        </authorList>
    </citation>
    <scope>NUCLEOTIDE SEQUENCE [LARGE SCALE GENOMIC DNA]</scope>
    <source>
        <strain evidence="6 7">DSM 14214</strain>
    </source>
</reference>
<dbReference type="Proteomes" id="UP000183975">
    <property type="component" value="Unassembled WGS sequence"/>
</dbReference>
<dbReference type="AlphaFoldDB" id="A0A1M6SFR7"/>
<dbReference type="OrthoDB" id="2933491at2"/>
<keyword evidence="4" id="KW-0788">Thiol protease</keyword>
<evidence type="ECO:0000256" key="4">
    <source>
        <dbReference type="ARBA" id="ARBA00022807"/>
    </source>
</evidence>
<accession>A0A1M6SFR7</accession>
<protein>
    <submittedName>
        <fullName evidence="6">NlpC/P60 family protein</fullName>
    </submittedName>
</protein>
<evidence type="ECO:0000313" key="7">
    <source>
        <dbReference type="Proteomes" id="UP000183975"/>
    </source>
</evidence>
<evidence type="ECO:0000256" key="2">
    <source>
        <dbReference type="ARBA" id="ARBA00022670"/>
    </source>
</evidence>
<keyword evidence="7" id="KW-1185">Reference proteome</keyword>
<dbReference type="GO" id="GO:0006508">
    <property type="term" value="P:proteolysis"/>
    <property type="evidence" value="ECO:0007669"/>
    <property type="project" value="UniProtKB-KW"/>
</dbReference>
<evidence type="ECO:0000259" key="5">
    <source>
        <dbReference type="Pfam" id="PF00877"/>
    </source>
</evidence>